<accession>A0A5J4YHW7</accession>
<feature type="region of interest" description="Disordered" evidence="1">
    <location>
        <begin position="934"/>
        <end position="1001"/>
    </location>
</feature>
<dbReference type="EMBL" id="VRMN01000018">
    <property type="protein sequence ID" value="KAA8490858.1"/>
    <property type="molecule type" value="Genomic_DNA"/>
</dbReference>
<feature type="compositionally biased region" description="Low complexity" evidence="1">
    <location>
        <begin position="969"/>
        <end position="988"/>
    </location>
</feature>
<proteinExistence type="predicted"/>
<feature type="compositionally biased region" description="Basic residues" evidence="1">
    <location>
        <begin position="991"/>
        <end position="1001"/>
    </location>
</feature>
<comment type="caution">
    <text evidence="2">The sequence shown here is derived from an EMBL/GenBank/DDBJ whole genome shotgun (WGS) entry which is preliminary data.</text>
</comment>
<evidence type="ECO:0000256" key="1">
    <source>
        <dbReference type="SAM" id="MobiDB-lite"/>
    </source>
</evidence>
<dbReference type="AlphaFoldDB" id="A0A5J4YHW7"/>
<sequence length="1039" mass="113322">MSPGSKYRDGGRQENPSQVRVLTPQQQQQHHHHQKQLQRQQHQQHQQEGGQQQQGPPHKQHHEEQGRERQQIQEDQRHQHRQLTQQLALEQYRRRQQYKQELHPSQLPPMQSGLVHSPQDSLQQSTVDHQTLWGDPTGMLEHHPMVASHADGGSVNMNAVQPAEVSMLPTLVRLKRKRNEHPLDTLQIEHKAPKRNYGKPPNLFSHLSLGGTGASSIAGGGGGAESAESRCVSAAGSAAGTFADQQQPLAQSGLAMSEEHSSPNFAVVDQRNEYARREFRRVGTLLYPRVELGGSQQQQQQQHQQQQYQRLQQHQLLHQQQRQQTQQQHPQQHSTGSANPNAEELGAALMGKAVPATGGGGASSSMSHSLRSSKLPTVLLQQHAPSSSSSIDPQITGEDLMLHDESSTGARLDSEHLSLTTRAVEAESAMVPEEDERAVTRTIVTEGVALGGGGGGTGSSNTAVDQSAINKSNSQVAHAQNAPEDVSTTTTLASQDFLAEGYWDPEMFRVIDLVPTRFRKSGAAAQGQAPPVVRSGSGTPLVGHHVPQVQRQNQNQRHRGMARDMHTEAGAKPGPGAQAEIAVVDEQQPRQRLAHHRQEQRFTQQRNMHLRQLPQQGGACAPSVLGRRMSYGSSLPRQRARGSEEELESVNDQDRTMMPCDENDEGEKIEQRMAVPARAPRRRYSDRLARRAVDAANLDAILAAAEATEAAAAGRTASEEFCGAITTKSTGATSLQRTQSGLCNANDHLTSMGGGNMTHPRHSTEHHSALSSGHFTVRRAVSSSGECESGGSLSPFEIRPRSASGDDSTDLENAGSHPADFTLGERGDGSALRDRKVRVTARRYGNNTTDEDYVYDVYYAVDLEGQQHQSMMMMPPIPAMTGGNADSGSARTGFVYADFYDLGLSKDGDAGGRAADEFLSDIARRSEQAKYRTVLVDTASEDGYEPEMEDEGGSSHRGSASANGASKPASGGSDAAVGASSVVPASGAHNHVPKRRRRKHHMRAAAVIFSDDEDVPYRNKLLFARNRRHDDSWMQGIRR</sequence>
<name>A0A5J4YHW7_PORPP</name>
<feature type="compositionally biased region" description="Low complexity" evidence="1">
    <location>
        <begin position="296"/>
        <end position="333"/>
    </location>
</feature>
<keyword evidence="3" id="KW-1185">Reference proteome</keyword>
<feature type="region of interest" description="Disordered" evidence="1">
    <location>
        <begin position="1"/>
        <end position="83"/>
    </location>
</feature>
<feature type="compositionally biased region" description="Basic and acidic residues" evidence="1">
    <location>
        <begin position="1"/>
        <end position="12"/>
    </location>
</feature>
<feature type="compositionally biased region" description="Low complexity" evidence="1">
    <location>
        <begin position="782"/>
        <end position="794"/>
    </location>
</feature>
<gene>
    <name evidence="2" type="ORF">FVE85_1305</name>
</gene>
<feature type="region of interest" description="Disordered" evidence="1">
    <location>
        <begin position="105"/>
        <end position="155"/>
    </location>
</feature>
<feature type="compositionally biased region" description="Basic and acidic residues" evidence="1">
    <location>
        <begin position="61"/>
        <end position="77"/>
    </location>
</feature>
<protein>
    <submittedName>
        <fullName evidence="2">Uncharacterized protein</fullName>
    </submittedName>
</protein>
<feature type="compositionally biased region" description="Low complexity" evidence="1">
    <location>
        <begin position="363"/>
        <end position="372"/>
    </location>
</feature>
<evidence type="ECO:0000313" key="2">
    <source>
        <dbReference type="EMBL" id="KAA8490858.1"/>
    </source>
</evidence>
<feature type="region of interest" description="Disordered" evidence="1">
    <location>
        <begin position="631"/>
        <end position="662"/>
    </location>
</feature>
<feature type="region of interest" description="Disordered" evidence="1">
    <location>
        <begin position="779"/>
        <end position="832"/>
    </location>
</feature>
<feature type="compositionally biased region" description="Basic and acidic residues" evidence="1">
    <location>
        <begin position="823"/>
        <end position="832"/>
    </location>
</feature>
<evidence type="ECO:0000313" key="3">
    <source>
        <dbReference type="Proteomes" id="UP000324585"/>
    </source>
</evidence>
<feature type="compositionally biased region" description="Low complexity" evidence="1">
    <location>
        <begin position="37"/>
        <end position="57"/>
    </location>
</feature>
<feature type="region of interest" description="Disordered" evidence="1">
    <location>
        <begin position="353"/>
        <end position="372"/>
    </location>
</feature>
<feature type="region of interest" description="Disordered" evidence="1">
    <location>
        <begin position="294"/>
        <end position="341"/>
    </location>
</feature>
<feature type="compositionally biased region" description="Acidic residues" evidence="1">
    <location>
        <begin position="939"/>
        <end position="952"/>
    </location>
</feature>
<feature type="compositionally biased region" description="Polar residues" evidence="1">
    <location>
        <begin position="118"/>
        <end position="129"/>
    </location>
</feature>
<reference evidence="3" key="1">
    <citation type="journal article" date="2019" name="Nat. Commun.">
        <title>Expansion of phycobilisome linker gene families in mesophilic red algae.</title>
        <authorList>
            <person name="Lee J."/>
            <person name="Kim D."/>
            <person name="Bhattacharya D."/>
            <person name="Yoon H.S."/>
        </authorList>
    </citation>
    <scope>NUCLEOTIDE SEQUENCE [LARGE SCALE GENOMIC DNA]</scope>
    <source>
        <strain evidence="3">CCMP 1328</strain>
    </source>
</reference>
<organism evidence="2 3">
    <name type="scientific">Porphyridium purpureum</name>
    <name type="common">Red alga</name>
    <name type="synonym">Porphyridium cruentum</name>
    <dbReference type="NCBI Taxonomy" id="35688"/>
    <lineage>
        <taxon>Eukaryota</taxon>
        <taxon>Rhodophyta</taxon>
        <taxon>Bangiophyceae</taxon>
        <taxon>Porphyridiales</taxon>
        <taxon>Porphyridiaceae</taxon>
        <taxon>Porphyridium</taxon>
    </lineage>
</organism>
<dbReference type="Proteomes" id="UP000324585">
    <property type="component" value="Unassembled WGS sequence"/>
</dbReference>